<comment type="caution">
    <text evidence="1">The sequence shown here is derived from an EMBL/GenBank/DDBJ whole genome shotgun (WGS) entry which is preliminary data.</text>
</comment>
<dbReference type="EMBL" id="JACCFW010000001">
    <property type="protein sequence ID" value="NYJ74642.1"/>
    <property type="molecule type" value="Genomic_DNA"/>
</dbReference>
<dbReference type="Pfam" id="PF08713">
    <property type="entry name" value="DNA_alkylation"/>
    <property type="match status" value="1"/>
</dbReference>
<dbReference type="CDD" id="cd06561">
    <property type="entry name" value="AlkD_like"/>
    <property type="match status" value="1"/>
</dbReference>
<organism evidence="1 2">
    <name type="scientific">Allobranchiibius huperziae</name>
    <dbReference type="NCBI Taxonomy" id="1874116"/>
    <lineage>
        <taxon>Bacteria</taxon>
        <taxon>Bacillati</taxon>
        <taxon>Actinomycetota</taxon>
        <taxon>Actinomycetes</taxon>
        <taxon>Micrococcales</taxon>
        <taxon>Dermacoccaceae</taxon>
        <taxon>Allobranchiibius</taxon>
    </lineage>
</organism>
<dbReference type="SUPFAM" id="SSF48371">
    <property type="entry name" value="ARM repeat"/>
    <property type="match status" value="1"/>
</dbReference>
<gene>
    <name evidence="1" type="ORF">HNR15_001605</name>
</gene>
<evidence type="ECO:0000313" key="1">
    <source>
        <dbReference type="EMBL" id="NYJ74642.1"/>
    </source>
</evidence>
<accession>A0A853DBG6</accession>
<dbReference type="Proteomes" id="UP000571817">
    <property type="component" value="Unassembled WGS sequence"/>
</dbReference>
<dbReference type="AlphaFoldDB" id="A0A853DBG6"/>
<dbReference type="InterPro" id="IPR016024">
    <property type="entry name" value="ARM-type_fold"/>
</dbReference>
<reference evidence="1 2" key="1">
    <citation type="submission" date="2020-07" db="EMBL/GenBank/DDBJ databases">
        <title>Sequencing the genomes of 1000 actinobacteria strains.</title>
        <authorList>
            <person name="Klenk H.-P."/>
        </authorList>
    </citation>
    <scope>NUCLEOTIDE SEQUENCE [LARGE SCALE GENOMIC DNA]</scope>
    <source>
        <strain evidence="1 2">DSM 29531</strain>
    </source>
</reference>
<protein>
    <submittedName>
        <fullName evidence="1">3-methyladenine DNA glycosylase AlkD</fullName>
    </submittedName>
</protein>
<dbReference type="RefSeq" id="WP_218883601.1">
    <property type="nucleotide sequence ID" value="NZ_JACCFW010000001.1"/>
</dbReference>
<keyword evidence="2" id="KW-1185">Reference proteome</keyword>
<evidence type="ECO:0000313" key="2">
    <source>
        <dbReference type="Proteomes" id="UP000571817"/>
    </source>
</evidence>
<proteinExistence type="predicted"/>
<dbReference type="Gene3D" id="1.25.10.90">
    <property type="match status" value="1"/>
</dbReference>
<sequence length="260" mass="28680">MPNGSALTDARSAMRALGEVADPGDVPALQRYFKTGPGEYGEGDVFIGVRMPAVREVARQASGMGLVQLDVLLDSPVHEHRQLAVIVLGRAFATASTARGYDERARAAYVAFYLAAVRRGRIDNWDLVDASAEFILGEYLVDRDRRLLLDLAGSPVLWERRVAVLASFAFIKQGDASTTLQLAEQLLGDPEPLLQKAVGWMLREVGKRVDVELLRTFLDGNAARMPRTMLTYAVEHLEPSERTHYRSLRSTSALTGQRLV</sequence>
<dbReference type="PANTHER" id="PTHR34070">
    <property type="entry name" value="ARMADILLO-TYPE FOLD"/>
    <property type="match status" value="1"/>
</dbReference>
<name>A0A853DBG6_9MICO</name>
<dbReference type="InterPro" id="IPR014825">
    <property type="entry name" value="DNA_alkylation"/>
</dbReference>
<dbReference type="PANTHER" id="PTHR34070:SF1">
    <property type="entry name" value="DNA ALKYLATION REPAIR PROTEIN"/>
    <property type="match status" value="1"/>
</dbReference>